<organism evidence="1 2">
    <name type="scientific">Luteolibacter yonseiensis</name>
    <dbReference type="NCBI Taxonomy" id="1144680"/>
    <lineage>
        <taxon>Bacteria</taxon>
        <taxon>Pseudomonadati</taxon>
        <taxon>Verrucomicrobiota</taxon>
        <taxon>Verrucomicrobiia</taxon>
        <taxon>Verrucomicrobiales</taxon>
        <taxon>Verrucomicrobiaceae</taxon>
        <taxon>Luteolibacter</taxon>
    </lineage>
</organism>
<name>A0A934R6Z4_9BACT</name>
<dbReference type="Proteomes" id="UP000600139">
    <property type="component" value="Unassembled WGS sequence"/>
</dbReference>
<dbReference type="EMBL" id="JAENIK010000012">
    <property type="protein sequence ID" value="MBK1817108.1"/>
    <property type="molecule type" value="Genomic_DNA"/>
</dbReference>
<evidence type="ECO:0000313" key="2">
    <source>
        <dbReference type="Proteomes" id="UP000600139"/>
    </source>
</evidence>
<protein>
    <submittedName>
        <fullName evidence="1">Uncharacterized protein</fullName>
    </submittedName>
</protein>
<gene>
    <name evidence="1" type="ORF">JIN84_15925</name>
</gene>
<comment type="caution">
    <text evidence="1">The sequence shown here is derived from an EMBL/GenBank/DDBJ whole genome shotgun (WGS) entry which is preliminary data.</text>
</comment>
<proteinExistence type="predicted"/>
<dbReference type="RefSeq" id="WP_200352062.1">
    <property type="nucleotide sequence ID" value="NZ_BAABHZ010000001.1"/>
</dbReference>
<accession>A0A934R6Z4</accession>
<sequence>MSENTARNISIDLTDDEFVRLHAAASADGLEVNDFIVATLRKHARIAEEIETLRQDDSAPET</sequence>
<dbReference type="AlphaFoldDB" id="A0A934R6Z4"/>
<keyword evidence="2" id="KW-1185">Reference proteome</keyword>
<evidence type="ECO:0000313" key="1">
    <source>
        <dbReference type="EMBL" id="MBK1817108.1"/>
    </source>
</evidence>
<reference evidence="1" key="1">
    <citation type="submission" date="2021-01" db="EMBL/GenBank/DDBJ databases">
        <title>Modified the classification status of verrucomicrobia.</title>
        <authorList>
            <person name="Feng X."/>
        </authorList>
    </citation>
    <scope>NUCLEOTIDE SEQUENCE</scope>
    <source>
        <strain evidence="1">JCM 18052</strain>
    </source>
</reference>